<protein>
    <submittedName>
        <fullName evidence="2">Por secretion system C-terminal sorting domain-containing protein</fullName>
    </submittedName>
</protein>
<feature type="domain" description="Secretion system C-terminal sorting" evidence="1">
    <location>
        <begin position="108"/>
        <end position="178"/>
    </location>
</feature>
<keyword evidence="3" id="KW-1185">Reference proteome</keyword>
<accession>A0A1W2GB84</accession>
<sequence length="184" mass="20434">MQKNGWTPKLIRWKELFLYTESLTMKNLLLSLLFLFALPCSAQELAPSIFASAGDFYTGTNVQLSWTLGGTVLDSFSNSEVTLSSGVQVEEIDPYVLNVKSDFVNIQIFPNPIQDQLTIQFNNAASNYQVLIADLAGRTVYQGFSSGINQKIIDVSHLSIGAYALQVLDSSQQPIKKFKLSKTR</sequence>
<name>A0A1W2GB84_REIFA</name>
<evidence type="ECO:0000313" key="3">
    <source>
        <dbReference type="Proteomes" id="UP000192472"/>
    </source>
</evidence>
<dbReference type="Gene3D" id="2.60.40.3080">
    <property type="match status" value="1"/>
</dbReference>
<organism evidence="2 3">
    <name type="scientific">Reichenbachiella faecimaris</name>
    <dbReference type="NCBI Taxonomy" id="692418"/>
    <lineage>
        <taxon>Bacteria</taxon>
        <taxon>Pseudomonadati</taxon>
        <taxon>Bacteroidota</taxon>
        <taxon>Cytophagia</taxon>
        <taxon>Cytophagales</taxon>
        <taxon>Reichenbachiellaceae</taxon>
        <taxon>Reichenbachiella</taxon>
    </lineage>
</organism>
<dbReference type="EMBL" id="FWYF01000002">
    <property type="protein sequence ID" value="SMD33883.1"/>
    <property type="molecule type" value="Genomic_DNA"/>
</dbReference>
<gene>
    <name evidence="2" type="ORF">SAMN04488029_1723</name>
</gene>
<evidence type="ECO:0000313" key="2">
    <source>
        <dbReference type="EMBL" id="SMD33883.1"/>
    </source>
</evidence>
<dbReference type="STRING" id="692418.SAMN04488029_1723"/>
<dbReference type="Pfam" id="PF18962">
    <property type="entry name" value="Por_Secre_tail"/>
    <property type="match status" value="1"/>
</dbReference>
<evidence type="ECO:0000259" key="1">
    <source>
        <dbReference type="Pfam" id="PF18962"/>
    </source>
</evidence>
<proteinExistence type="predicted"/>
<dbReference type="InterPro" id="IPR026444">
    <property type="entry name" value="Secre_tail"/>
</dbReference>
<dbReference type="NCBIfam" id="TIGR04183">
    <property type="entry name" value="Por_Secre_tail"/>
    <property type="match status" value="1"/>
</dbReference>
<dbReference type="AlphaFoldDB" id="A0A1W2GB84"/>
<dbReference type="Proteomes" id="UP000192472">
    <property type="component" value="Unassembled WGS sequence"/>
</dbReference>
<reference evidence="2 3" key="1">
    <citation type="submission" date="2017-04" db="EMBL/GenBank/DDBJ databases">
        <authorList>
            <person name="Afonso C.L."/>
            <person name="Miller P.J."/>
            <person name="Scott M.A."/>
            <person name="Spackman E."/>
            <person name="Goraichik I."/>
            <person name="Dimitrov K.M."/>
            <person name="Suarez D.L."/>
            <person name="Swayne D.E."/>
        </authorList>
    </citation>
    <scope>NUCLEOTIDE SEQUENCE [LARGE SCALE GENOMIC DNA]</scope>
    <source>
        <strain evidence="2 3">DSM 26133</strain>
    </source>
</reference>